<feature type="repeat" description="WD" evidence="12">
    <location>
        <begin position="739"/>
        <end position="773"/>
    </location>
</feature>
<evidence type="ECO:0000256" key="9">
    <source>
        <dbReference type="ARBA" id="ARBA00024190"/>
    </source>
</evidence>
<dbReference type="Pfam" id="PF00400">
    <property type="entry name" value="WD40"/>
    <property type="match status" value="2"/>
</dbReference>
<reference evidence="14 15" key="1">
    <citation type="submission" date="2014-06" db="EMBL/GenBank/DDBJ databases">
        <authorList>
            <person name="Swart Estienne"/>
        </authorList>
    </citation>
    <scope>NUCLEOTIDE SEQUENCE [LARGE SCALE GENOMIC DNA]</scope>
    <source>
        <strain evidence="14 15">130c</strain>
    </source>
</reference>
<evidence type="ECO:0000256" key="1">
    <source>
        <dbReference type="ARBA" id="ARBA00004611"/>
    </source>
</evidence>
<dbReference type="PANTHER" id="PTHR12442:SF12">
    <property type="entry name" value="DYNEIN AXONEMAL INTERMEDIATE CHAIN 4"/>
    <property type="match status" value="1"/>
</dbReference>
<keyword evidence="8" id="KW-0966">Cell projection</keyword>
<keyword evidence="2" id="KW-0963">Cytoplasm</keyword>
<feature type="compositionally biased region" description="Basic and acidic residues" evidence="13">
    <location>
        <begin position="74"/>
        <end position="87"/>
    </location>
</feature>
<feature type="region of interest" description="Disordered" evidence="13">
    <location>
        <begin position="295"/>
        <end position="359"/>
    </location>
</feature>
<feature type="compositionally biased region" description="Polar residues" evidence="13">
    <location>
        <begin position="88"/>
        <end position="107"/>
    </location>
</feature>
<sequence length="871" mass="97802">MSTSKQTGTNSNKGGLAVGPTAKGLQGGPSKRTGGMGFSISTKQRGTRGNTTSNPKYHEEDLKYKPKPLIVIHSSKDNKDAKGDKSIDNSNQLINQDQSKTNQQNKDQTSQSMQSQLTSSFQETSDDEEAKKKLQEKQDKKNKKALTEKEIDALVDIQIGETETFDLLFIPSSSVQNDTDEQTIVTAENKKYEELKANKVGSDSYNERGSQTLNLTQKTRDIFYRGFIQENKDIQATNWDIDDASKAKKMTEARQQQLDYTSSIKTIMEDNLKNPYCLIDAEAIAQSHISIATTNAGNQKAQGQTASNSTNSQKNKMQTSSQLKQSTNKSQTSEQNSAPSLSQTNAQTDGTSNAGDFNAVPTNVQYVDSDLPETMMKAVKIIERLLTQSKYHEQHVLYKNYPPVNLHDKNRKTQQEEEDEANAKKPLFPAMKKDKKQEDELKDEDQDLEKEKEDENAVRLKHLFKFEFDMTEGRQVSCIDVNEANPDLIAVAYGEFDIDCTKNLKEGLLCFWTLKNPNFPEKIIKTEHSITTCQFSKKSPHLIAIGDSHGNIAIYNVKNPDDKPIAESKDLEGKHTDIVWEIKWVERDGKGEALVSTSGDGRVIEWSMKKGLEYTEIMQLKRETNPNQKDVFGGVEGDKKGGMTFINTGGLSIDFPQGENGMNYFAATEDCTIHRCSVSYSEQYLATYYGHTGPIYRIRCNPYWDPVECPIFITCSYDWTVRVWNAKDDNGQKLICHQISSLKEQVNDVVWSPNTSSVFASVANDGRVEIWDLFKDNLQPQLTYFDKNSDGEDINTPKTVVRFSHSAPVVLTGNIKGSVDVYRVNGLEHVQVSEKDQIQRLLSAIQKDDYSDNKGKKSEGEGEEGQEGETH</sequence>
<dbReference type="OMA" id="RLTSCKF"/>
<keyword evidence="7" id="KW-0206">Cytoskeleton</keyword>
<feature type="compositionally biased region" description="Acidic residues" evidence="13">
    <location>
        <begin position="861"/>
        <end position="871"/>
    </location>
</feature>
<evidence type="ECO:0000313" key="14">
    <source>
        <dbReference type="EMBL" id="CDW80494.1"/>
    </source>
</evidence>
<accession>A0A078AE26</accession>
<evidence type="ECO:0000256" key="4">
    <source>
        <dbReference type="ARBA" id="ARBA00022737"/>
    </source>
</evidence>
<dbReference type="SMART" id="SM00320">
    <property type="entry name" value="WD40"/>
    <property type="match status" value="4"/>
</dbReference>
<dbReference type="GO" id="GO:0045503">
    <property type="term" value="F:dynein light chain binding"/>
    <property type="evidence" value="ECO:0007669"/>
    <property type="project" value="TreeGrafter"/>
</dbReference>
<dbReference type="InterPro" id="IPR001680">
    <property type="entry name" value="WD40_rpt"/>
</dbReference>
<keyword evidence="4" id="KW-0677">Repeat</keyword>
<feature type="compositionally biased region" description="Polar residues" evidence="13">
    <location>
        <begin position="1"/>
        <end position="13"/>
    </location>
</feature>
<evidence type="ECO:0000256" key="6">
    <source>
        <dbReference type="ARBA" id="ARBA00023069"/>
    </source>
</evidence>
<dbReference type="InterPro" id="IPR015943">
    <property type="entry name" value="WD40/YVTN_repeat-like_dom_sf"/>
</dbReference>
<evidence type="ECO:0000256" key="11">
    <source>
        <dbReference type="ARBA" id="ARBA00041557"/>
    </source>
</evidence>
<feature type="compositionally biased region" description="Basic and acidic residues" evidence="13">
    <location>
        <begin position="129"/>
        <end position="144"/>
    </location>
</feature>
<dbReference type="EMBL" id="CCKQ01009027">
    <property type="protein sequence ID" value="CDW80494.1"/>
    <property type="molecule type" value="Genomic_DNA"/>
</dbReference>
<protein>
    <recommendedName>
        <fullName evidence="10">Dynein axonemal intermediate chain 4</fullName>
    </recommendedName>
    <alternativeName>
        <fullName evidence="11">WD repeat-containing protein 78</fullName>
    </alternativeName>
</protein>
<evidence type="ECO:0000256" key="2">
    <source>
        <dbReference type="ARBA" id="ARBA00022490"/>
    </source>
</evidence>
<keyword evidence="5" id="KW-0282">Flagellum</keyword>
<evidence type="ECO:0000256" key="7">
    <source>
        <dbReference type="ARBA" id="ARBA00023212"/>
    </source>
</evidence>
<feature type="region of interest" description="Disordered" evidence="13">
    <location>
        <begin position="844"/>
        <end position="871"/>
    </location>
</feature>
<dbReference type="AlphaFoldDB" id="A0A078AE26"/>
<dbReference type="GO" id="GO:0003341">
    <property type="term" value="P:cilium movement"/>
    <property type="evidence" value="ECO:0007669"/>
    <property type="project" value="TreeGrafter"/>
</dbReference>
<dbReference type="SUPFAM" id="SSF50978">
    <property type="entry name" value="WD40 repeat-like"/>
    <property type="match status" value="1"/>
</dbReference>
<dbReference type="PROSITE" id="PS50082">
    <property type="entry name" value="WD_REPEATS_2"/>
    <property type="match status" value="1"/>
</dbReference>
<feature type="compositionally biased region" description="Polar residues" evidence="13">
    <location>
        <begin position="39"/>
        <end position="55"/>
    </location>
</feature>
<dbReference type="GO" id="GO:0005858">
    <property type="term" value="C:axonemal dynein complex"/>
    <property type="evidence" value="ECO:0007669"/>
    <property type="project" value="TreeGrafter"/>
</dbReference>
<dbReference type="Proteomes" id="UP000039865">
    <property type="component" value="Unassembled WGS sequence"/>
</dbReference>
<keyword evidence="6" id="KW-0969">Cilium</keyword>
<feature type="compositionally biased region" description="Low complexity" evidence="13">
    <location>
        <begin position="108"/>
        <end position="122"/>
    </location>
</feature>
<evidence type="ECO:0000256" key="3">
    <source>
        <dbReference type="ARBA" id="ARBA00022574"/>
    </source>
</evidence>
<gene>
    <name evidence="14" type="primary">Contig19598.g20782</name>
    <name evidence="14" type="ORF">STYLEM_9493</name>
</gene>
<proteinExistence type="predicted"/>
<evidence type="ECO:0000313" key="15">
    <source>
        <dbReference type="Proteomes" id="UP000039865"/>
    </source>
</evidence>
<keyword evidence="15" id="KW-1185">Reference proteome</keyword>
<evidence type="ECO:0000256" key="12">
    <source>
        <dbReference type="PROSITE-ProRule" id="PRU00221"/>
    </source>
</evidence>
<dbReference type="GO" id="GO:0120293">
    <property type="term" value="C:dynein axonemal particle"/>
    <property type="evidence" value="ECO:0007669"/>
    <property type="project" value="UniProtKB-SubCell"/>
</dbReference>
<keyword evidence="3 12" id="KW-0853">WD repeat</keyword>
<feature type="region of interest" description="Disordered" evidence="13">
    <location>
        <begin position="1"/>
        <end position="144"/>
    </location>
</feature>
<dbReference type="GO" id="GO:0045504">
    <property type="term" value="F:dynein heavy chain binding"/>
    <property type="evidence" value="ECO:0007669"/>
    <property type="project" value="TreeGrafter"/>
</dbReference>
<dbReference type="PANTHER" id="PTHR12442">
    <property type="entry name" value="DYNEIN INTERMEDIATE CHAIN"/>
    <property type="match status" value="1"/>
</dbReference>
<dbReference type="InterPro" id="IPR036322">
    <property type="entry name" value="WD40_repeat_dom_sf"/>
</dbReference>
<dbReference type="OrthoDB" id="366230at2759"/>
<dbReference type="PROSITE" id="PS50294">
    <property type="entry name" value="WD_REPEATS_REGION"/>
    <property type="match status" value="1"/>
</dbReference>
<dbReference type="Gene3D" id="2.130.10.10">
    <property type="entry name" value="YVTN repeat-like/Quinoprotein amine dehydrogenase"/>
    <property type="match status" value="2"/>
</dbReference>
<dbReference type="InterPro" id="IPR050687">
    <property type="entry name" value="Dynein_IC"/>
</dbReference>
<evidence type="ECO:0000256" key="5">
    <source>
        <dbReference type="ARBA" id="ARBA00022846"/>
    </source>
</evidence>
<feature type="compositionally biased region" description="Basic and acidic residues" evidence="13">
    <location>
        <begin position="406"/>
        <end position="415"/>
    </location>
</feature>
<evidence type="ECO:0000256" key="8">
    <source>
        <dbReference type="ARBA" id="ARBA00023273"/>
    </source>
</evidence>
<feature type="region of interest" description="Disordered" evidence="13">
    <location>
        <begin position="402"/>
        <end position="454"/>
    </location>
</feature>
<organism evidence="14 15">
    <name type="scientific">Stylonychia lemnae</name>
    <name type="common">Ciliate</name>
    <dbReference type="NCBI Taxonomy" id="5949"/>
    <lineage>
        <taxon>Eukaryota</taxon>
        <taxon>Sar</taxon>
        <taxon>Alveolata</taxon>
        <taxon>Ciliophora</taxon>
        <taxon>Intramacronucleata</taxon>
        <taxon>Spirotrichea</taxon>
        <taxon>Stichotrichia</taxon>
        <taxon>Sporadotrichida</taxon>
        <taxon>Oxytrichidae</taxon>
        <taxon>Stylonychinae</taxon>
        <taxon>Stylonychia</taxon>
    </lineage>
</organism>
<feature type="compositionally biased region" description="Basic and acidic residues" evidence="13">
    <location>
        <begin position="846"/>
        <end position="860"/>
    </location>
</feature>
<dbReference type="InParanoid" id="A0A078AE26"/>
<comment type="subcellular location">
    <subcellularLocation>
        <location evidence="1">Cytoplasm</location>
        <location evidence="1">Cytoskeleton</location>
        <location evidence="1">Flagellum axoneme</location>
    </subcellularLocation>
    <subcellularLocation>
        <location evidence="9">Dynein axonemal particle</location>
    </subcellularLocation>
</comment>
<evidence type="ECO:0000256" key="10">
    <source>
        <dbReference type="ARBA" id="ARBA00040002"/>
    </source>
</evidence>
<name>A0A078AE26_STYLE</name>
<evidence type="ECO:0000256" key="13">
    <source>
        <dbReference type="SAM" id="MobiDB-lite"/>
    </source>
</evidence>